<accession>A0A0D2XC78</accession>
<evidence type="ECO:0000259" key="2">
    <source>
        <dbReference type="PROSITE" id="PS51011"/>
    </source>
</evidence>
<dbReference type="EnsemblFungi" id="FOXG_01501T0">
    <property type="protein sequence ID" value="FOXG_01501P0"/>
    <property type="gene ID" value="FOXG_01501"/>
</dbReference>
<dbReference type="SMART" id="SM01014">
    <property type="entry name" value="ARID"/>
    <property type="match status" value="1"/>
</dbReference>
<reference evidence="3" key="2">
    <citation type="submission" date="2025-08" db="UniProtKB">
        <authorList>
            <consortium name="EnsemblFungi"/>
        </authorList>
    </citation>
    <scope>IDENTIFICATION</scope>
    <source>
        <strain evidence="3">4287 / CBS 123668 / FGSC 9935 / NRRL 34936</strain>
    </source>
</reference>
<dbReference type="PROSITE" id="PS51011">
    <property type="entry name" value="ARID"/>
    <property type="match status" value="1"/>
</dbReference>
<dbReference type="PANTHER" id="PTHR10039">
    <property type="entry name" value="AMELOGENIN"/>
    <property type="match status" value="1"/>
</dbReference>
<dbReference type="GO" id="GO:0003677">
    <property type="term" value="F:DNA binding"/>
    <property type="evidence" value="ECO:0007669"/>
    <property type="project" value="InterPro"/>
</dbReference>
<feature type="compositionally biased region" description="Acidic residues" evidence="1">
    <location>
        <begin position="763"/>
        <end position="775"/>
    </location>
</feature>
<dbReference type="SUPFAM" id="SSF46774">
    <property type="entry name" value="ARID-like"/>
    <property type="match status" value="1"/>
</dbReference>
<dbReference type="Proteomes" id="UP000002489">
    <property type="component" value="Unassembled WGS sequence"/>
</dbReference>
<dbReference type="STRING" id="426428.A0A0D2XC78"/>
<dbReference type="Gene3D" id="1.10.150.60">
    <property type="entry name" value="ARID DNA-binding domain"/>
    <property type="match status" value="1"/>
</dbReference>
<evidence type="ECO:0000313" key="3">
    <source>
        <dbReference type="EnsemblFungi" id="FOXG_01501P0"/>
    </source>
</evidence>
<protein>
    <recommendedName>
        <fullName evidence="2">ARID domain-containing protein</fullName>
    </recommendedName>
</protein>
<dbReference type="Pfam" id="PF01388">
    <property type="entry name" value="ARID"/>
    <property type="match status" value="1"/>
</dbReference>
<proteinExistence type="predicted"/>
<feature type="region of interest" description="Disordered" evidence="1">
    <location>
        <begin position="692"/>
        <end position="722"/>
    </location>
</feature>
<evidence type="ECO:0000256" key="1">
    <source>
        <dbReference type="SAM" id="MobiDB-lite"/>
    </source>
</evidence>
<evidence type="ECO:0000313" key="4">
    <source>
        <dbReference type="Proteomes" id="UP000002489"/>
    </source>
</evidence>
<sequence length="1020" mass="116286">MCFFIDGLDEYEGDHARLCQLIEDVAALSYAKIIVSSRPRGAFEDSFGSSTETTLSLEEVNRGDINKYIKFHLEGSPLQKNKDCSKYKDLDLESLSAQAQGDFLWAVLVTRFLLEDPSPLADAYNGAENVEDIPHNLSGLAKIVAESPNLQCYGKAAEYLTIAREAKRCLAAEILFFHNLDFANDMYAFMTPTDLLSPHDEDTKELHHQIRRDIMQTCRGLLEVVDGQVVFVHRAVLELIHSEEFCNFLLTKVRKGFDSDLSVFKASVSWFKRKRFRSGEFVDLQPEPAAVSLTYVQSLSKFHKKLGSTLPDFQDTFNHPVDVYWMTKAVNIRGGFHNVCKHERWLDVIKDLGYSDDTAVSVSDPVKKLYKRWLHPYEEHLHRKKLEEHDPMKDIEDLVESLRKCLEYARRCDQKENTVATTWALLDNVEESLLSMTARNQFNISDVSMARGIYRHLVIESGIQRYIANKLWVDPGYYSSPSDAGFVFRIFVGSCEKNLNNLEVSERSRKYLSSYFLPDYPELGRQILMLIPGSDSRTIGFTTITSVTRDGNTESISGRNSTVATSIELPEGIEVESRKEGAMCNGARAEVDAIIDEVGSIQSIDEDIQSHNSSIARTPGIIAAERQIGDLLSRHPDLRFIIDVSSELMPKERLERNIRRSLKHLYLKLREQTEKHIEIQVLTTRMLKGRGSRTRISKRTVDGELASPSPRNSNEEDEEIRPSFRKDRAYLNNWILKTELSARPDEKPQQPADAADDTKLTESDDDMCEERESDSEEFQAVQVAEEFLMKGPPFQAFLAHLGLSLLPDTLRQVMQLAAWDTIELINTPAEVSISDQIKTSVEKLTGSPWDWWPLKPPEVPLRRGYVRMNWACAQIIERMVKNPTTFAEDHCKATHARRNTFQRVTAWFKWNSGTLLPVSTPVSQDSQQPSGVGGNNRIQQGVATTEQNNIPPVTIDDLRILFGVPMGLKTLHVIPIPVNQPDSNVFPQLKAEYRRMRGRWRAWFSFWQLSHCNFVKLHWG</sequence>
<organism evidence="3 4">
    <name type="scientific">Fusarium oxysporum (strain Fo5176)</name>
    <name type="common">Fusarium vascular wilt</name>
    <dbReference type="NCBI Taxonomy" id="660025"/>
    <lineage>
        <taxon>Eukaryota</taxon>
        <taxon>Fungi</taxon>
        <taxon>Dikarya</taxon>
        <taxon>Ascomycota</taxon>
        <taxon>Pezizomycotina</taxon>
        <taxon>Sordariomycetes</taxon>
        <taxon>Hypocreomycetidae</taxon>
        <taxon>Hypocreales</taxon>
        <taxon>Nectriaceae</taxon>
        <taxon>Fusarium</taxon>
        <taxon>Fusarium oxysporum species complex</taxon>
    </lineage>
</organism>
<dbReference type="AlphaFoldDB" id="A0A0D2XC78"/>
<dbReference type="InterPro" id="IPR036431">
    <property type="entry name" value="ARID_dom_sf"/>
</dbReference>
<dbReference type="PANTHER" id="PTHR10039:SF5">
    <property type="entry name" value="NACHT DOMAIN-CONTAINING PROTEIN"/>
    <property type="match status" value="1"/>
</dbReference>
<reference evidence="4" key="1">
    <citation type="journal article" date="2012" name="Mol. Plant Microbe Interact.">
        <title>A highly conserved effector in Fusarium oxysporum is required for full virulence on Arabidopsis.</title>
        <authorList>
            <person name="Thatcher L.F."/>
            <person name="Gardiner D.M."/>
            <person name="Kazan K."/>
            <person name="Manners J."/>
        </authorList>
    </citation>
    <scope>NUCLEOTIDE SEQUENCE [LARGE SCALE GENOMIC DNA]</scope>
    <source>
        <strain evidence="4">Fo5176</strain>
    </source>
</reference>
<dbReference type="SMART" id="SM00501">
    <property type="entry name" value="BRIGHT"/>
    <property type="match status" value="1"/>
</dbReference>
<dbReference type="CDD" id="cd16100">
    <property type="entry name" value="ARID"/>
    <property type="match status" value="1"/>
</dbReference>
<dbReference type="InterPro" id="IPR001606">
    <property type="entry name" value="ARID_dom"/>
</dbReference>
<feature type="domain" description="ARID" evidence="2">
    <location>
        <begin position="289"/>
        <end position="382"/>
    </location>
</feature>
<name>A0A0D2XC78_FUSOF</name>
<feature type="region of interest" description="Disordered" evidence="1">
    <location>
        <begin position="740"/>
        <end position="775"/>
    </location>
</feature>